<dbReference type="KEGG" id="fcr:HYN56_00545"/>
<proteinExistence type="predicted"/>
<dbReference type="AlphaFoldDB" id="A0A2S1YFH3"/>
<evidence type="ECO:0000313" key="2">
    <source>
        <dbReference type="Proteomes" id="UP000245250"/>
    </source>
</evidence>
<sequence>MISIVTDVSIAIFCLGLGIKGEFGIQNTLERKFFIIFQSQKYFKYKGNHLIFNIKLFFEVVNHKMLFQTLLFLDFLSELGLKFDCHAIKKSNFIL</sequence>
<keyword evidence="2" id="KW-1185">Reference proteome</keyword>
<gene>
    <name evidence="1" type="ORF">HYN56_00545</name>
</gene>
<organism evidence="1 2">
    <name type="scientific">Flavobacterium crocinum</name>
    <dbReference type="NCBI Taxonomy" id="2183896"/>
    <lineage>
        <taxon>Bacteria</taxon>
        <taxon>Pseudomonadati</taxon>
        <taxon>Bacteroidota</taxon>
        <taxon>Flavobacteriia</taxon>
        <taxon>Flavobacteriales</taxon>
        <taxon>Flavobacteriaceae</taxon>
        <taxon>Flavobacterium</taxon>
    </lineage>
</organism>
<protein>
    <submittedName>
        <fullName evidence="1">Uncharacterized protein</fullName>
    </submittedName>
</protein>
<evidence type="ECO:0000313" key="1">
    <source>
        <dbReference type="EMBL" id="AWK02781.1"/>
    </source>
</evidence>
<dbReference type="EMBL" id="CP029255">
    <property type="protein sequence ID" value="AWK02781.1"/>
    <property type="molecule type" value="Genomic_DNA"/>
</dbReference>
<dbReference type="Proteomes" id="UP000245250">
    <property type="component" value="Chromosome"/>
</dbReference>
<reference evidence="1 2" key="1">
    <citation type="submission" date="2018-05" db="EMBL/GenBank/DDBJ databases">
        <title>Genome sequencing of Flavobacterium sp. HYN0056.</title>
        <authorList>
            <person name="Yi H."/>
            <person name="Baek C."/>
        </authorList>
    </citation>
    <scope>NUCLEOTIDE SEQUENCE [LARGE SCALE GENOMIC DNA]</scope>
    <source>
        <strain evidence="1 2">HYN0056</strain>
    </source>
</reference>
<name>A0A2S1YFH3_9FLAO</name>
<accession>A0A2S1YFH3</accession>